<proteinExistence type="predicted"/>
<feature type="transmembrane region" description="Helical" evidence="2">
    <location>
        <begin position="1168"/>
        <end position="1195"/>
    </location>
</feature>
<dbReference type="PANTHER" id="PTHR43156:SF2">
    <property type="entry name" value="STAGE II SPORULATION PROTEIN E"/>
    <property type="match status" value="1"/>
</dbReference>
<accession>A0A1Y1RWD3</accession>
<organism evidence="4 5">
    <name type="scientific">Marispirochaeta aestuarii</name>
    <dbReference type="NCBI Taxonomy" id="1963862"/>
    <lineage>
        <taxon>Bacteria</taxon>
        <taxon>Pseudomonadati</taxon>
        <taxon>Spirochaetota</taxon>
        <taxon>Spirochaetia</taxon>
        <taxon>Spirochaetales</taxon>
        <taxon>Spirochaetaceae</taxon>
        <taxon>Marispirochaeta</taxon>
    </lineage>
</organism>
<dbReference type="PANTHER" id="PTHR43156">
    <property type="entry name" value="STAGE II SPORULATION PROTEIN E-RELATED"/>
    <property type="match status" value="1"/>
</dbReference>
<name>A0A1Y1RWD3_9SPIO</name>
<dbReference type="GO" id="GO:0007165">
    <property type="term" value="P:signal transduction"/>
    <property type="evidence" value="ECO:0007669"/>
    <property type="project" value="InterPro"/>
</dbReference>
<dbReference type="PROSITE" id="PS50885">
    <property type="entry name" value="HAMP"/>
    <property type="match status" value="1"/>
</dbReference>
<dbReference type="RefSeq" id="WP_083051349.1">
    <property type="nucleotide sequence ID" value="NZ_MWQY01000013.1"/>
</dbReference>
<comment type="caution">
    <text evidence="4">The sequence shown here is derived from an EMBL/GenBank/DDBJ whole genome shotgun (WGS) entry which is preliminary data.</text>
</comment>
<evidence type="ECO:0000313" key="5">
    <source>
        <dbReference type="Proteomes" id="UP000192343"/>
    </source>
</evidence>
<dbReference type="Gene3D" id="3.60.40.10">
    <property type="entry name" value="PPM-type phosphatase domain"/>
    <property type="match status" value="1"/>
</dbReference>
<dbReference type="InterPro" id="IPR023296">
    <property type="entry name" value="Glyco_hydro_beta-prop_sf"/>
</dbReference>
<dbReference type="GO" id="GO:0016791">
    <property type="term" value="F:phosphatase activity"/>
    <property type="evidence" value="ECO:0007669"/>
    <property type="project" value="TreeGrafter"/>
</dbReference>
<dbReference type="InterPro" id="IPR001932">
    <property type="entry name" value="PPM-type_phosphatase-like_dom"/>
</dbReference>
<keyword evidence="2" id="KW-0812">Transmembrane</keyword>
<dbReference type="InterPro" id="IPR036116">
    <property type="entry name" value="FN3_sf"/>
</dbReference>
<dbReference type="GO" id="GO:0016020">
    <property type="term" value="C:membrane"/>
    <property type="evidence" value="ECO:0007669"/>
    <property type="project" value="InterPro"/>
</dbReference>
<keyword evidence="1" id="KW-0378">Hydrolase</keyword>
<gene>
    <name evidence="4" type="ORF">B4O97_12725</name>
</gene>
<dbReference type="InterPro" id="IPR003660">
    <property type="entry name" value="HAMP_dom"/>
</dbReference>
<dbReference type="Proteomes" id="UP000192343">
    <property type="component" value="Unassembled WGS sequence"/>
</dbReference>
<dbReference type="Gene3D" id="2.60.40.10">
    <property type="entry name" value="Immunoglobulins"/>
    <property type="match status" value="1"/>
</dbReference>
<feature type="transmembrane region" description="Helical" evidence="2">
    <location>
        <begin position="769"/>
        <end position="797"/>
    </location>
</feature>
<evidence type="ECO:0000256" key="1">
    <source>
        <dbReference type="ARBA" id="ARBA00022801"/>
    </source>
</evidence>
<dbReference type="Gene3D" id="6.10.340.10">
    <property type="match status" value="1"/>
</dbReference>
<dbReference type="CDD" id="cd06225">
    <property type="entry name" value="HAMP"/>
    <property type="match status" value="1"/>
</dbReference>
<dbReference type="Pfam" id="PF07228">
    <property type="entry name" value="SpoIIE"/>
    <property type="match status" value="1"/>
</dbReference>
<dbReference type="SUPFAM" id="SSF81606">
    <property type="entry name" value="PP2C-like"/>
    <property type="match status" value="1"/>
</dbReference>
<dbReference type="SUPFAM" id="SSF49265">
    <property type="entry name" value="Fibronectin type III"/>
    <property type="match status" value="1"/>
</dbReference>
<evidence type="ECO:0000256" key="2">
    <source>
        <dbReference type="SAM" id="Phobius"/>
    </source>
</evidence>
<protein>
    <recommendedName>
        <fullName evidence="3">HAMP domain-containing protein</fullName>
    </recommendedName>
</protein>
<keyword evidence="2" id="KW-1133">Transmembrane helix</keyword>
<dbReference type="InterPro" id="IPR036457">
    <property type="entry name" value="PPM-type-like_dom_sf"/>
</dbReference>
<evidence type="ECO:0000313" key="4">
    <source>
        <dbReference type="EMBL" id="ORC34498.1"/>
    </source>
</evidence>
<feature type="transmembrane region" description="Helical" evidence="2">
    <location>
        <begin position="843"/>
        <end position="867"/>
    </location>
</feature>
<dbReference type="SUPFAM" id="SSF50939">
    <property type="entry name" value="Sialidases"/>
    <property type="match status" value="1"/>
</dbReference>
<reference evidence="4 5" key="1">
    <citation type="submission" date="2017-03" db="EMBL/GenBank/DDBJ databases">
        <title>Draft Genome sequence of Marispirochaeta sp. strain JC444.</title>
        <authorList>
            <person name="Shivani Y."/>
            <person name="Subhash Y."/>
            <person name="Sasikala C."/>
            <person name="Ramana C."/>
        </authorList>
    </citation>
    <scope>NUCLEOTIDE SEQUENCE [LARGE SCALE GENOMIC DNA]</scope>
    <source>
        <strain evidence="4 5">JC444</strain>
    </source>
</reference>
<evidence type="ECO:0000259" key="3">
    <source>
        <dbReference type="PROSITE" id="PS50885"/>
    </source>
</evidence>
<keyword evidence="2" id="KW-0472">Membrane</keyword>
<dbReference type="InterPro" id="IPR036278">
    <property type="entry name" value="Sialidase_sf"/>
</dbReference>
<feature type="domain" description="HAMP" evidence="3">
    <location>
        <begin position="1192"/>
        <end position="1249"/>
    </location>
</feature>
<dbReference type="EMBL" id="MWQY01000013">
    <property type="protein sequence ID" value="ORC34498.1"/>
    <property type="molecule type" value="Genomic_DNA"/>
</dbReference>
<dbReference type="Gene3D" id="2.115.10.20">
    <property type="entry name" value="Glycosyl hydrolase domain, family 43"/>
    <property type="match status" value="1"/>
</dbReference>
<dbReference type="OrthoDB" id="9763484at2"/>
<dbReference type="CDD" id="cd00063">
    <property type="entry name" value="FN3"/>
    <property type="match status" value="1"/>
</dbReference>
<dbReference type="STRING" id="1963862.B4O97_12725"/>
<dbReference type="InterPro" id="IPR013783">
    <property type="entry name" value="Ig-like_fold"/>
</dbReference>
<sequence>MNRRFPSIPATIILAALVLLLPQVQLLAQERIYWDDSRVLGLESPRFPQAGSSYQGIVVMAHEYEYSGQDQGRAYISTAYSSDSLQWETHSRVLGPFSFSGDESPIASLAVTAGGEVYLAVAEDESTIGIYQSRNQGGSFSRISSITAPVSAIVAPRLFLNSRGEFVLFVSRDVGTGAGLGSYLGIFYTSSENGSQWEAFRPLTTGNTLRETYLPFLAGYGGRDYVVFQAFKTGGPGGNPPSSYQLYMASSFDGGRSWGQPELITDFPEPENLGEEAGWEYYDNQRPAILVDGERTFVSWERRYARSRTRNIYLAELNGSGNTENVVRIRSDRDSISPRMVKAGDRYFVSWYEGSEQDMTLRLAEGRKIPNVGIDWYYQEGAGTEYLFADDRPDSSTFAVPLVFRQRLHLVWENDTYRGTELADSRLIYRGPDIYTASPSVRGVNFIGGEPVSRDNFTIAWSEPRDSSGIAGYNYIFSRSETERPGRRLSHFRDENLSTTRSLEEDGRWYFHIIAQDYAGNWSEPSSLLIQRDTTAPDTPVFLPPETDSSGFLLSNTRTIEWRASPQEDTAGYTYTYTLLDPAGRAVDPEQVRPALPPRRIVTTSPEASFFNRDNGTWMLSVAAVDRVGNISEPAALVFRLNKYIPITLINEIEAERDEVGRSILTIRGRGFTADGQIERIILDRDANPPYDYIYTLEGGSYKLSGNRLIEDFVVEDIDEGLYGIGLDHSRRGIKWSDQSLYFEPTGVVKFGDFTYTPPSRFTLFAWDYFGMSVNALVTLLILTGLAVALGLTIFMLRGVLAENARIQRDIETIVSGRLLTGPEYRKRIVEMKRKGLGLRIKFVLLITVLILIVVMMVAVSLGYYMIESRQRTLAQGLEERASLLLESLAVGAREPIDSNDQESMFSLVGQVEAMADATGVIITGRSVSDPAGQIHALWAASHPEELLESLSGQIRIDYREKDAASEAPRTFALIDADELESYRDRYDVLVTPFYGRSVYTDNLSSEEERIAGQVDRELSSEILSIEEDIRAMQQEQLVLESLNRGLSVSADQRRFIQDRFPSFEDPEARNLRLAQINTDVVQFNRARTALIRETGNILNSVPAFNPEEFNTSTGEYTFYRPIVGPRQVPDQGIGAEQDSGYFYRGMVRLTVSTENIVRQIVDSQSTLITITGVVALVSALIGVIGALILATIIITPINRLVQGVEIIRDTVDKEQLENHVVDTRTRDELSGLAQTINEMTRGLVEAAKANKELTLGKEIQKMFLPLVTDQNGRKLTTASFEDDFIQVYGYYEGADALSGDYFDHIDLKNGYHAFIKCDVAGHGASASLIMVEVATIFTSYFKRYVGQKPQLQISELVSSINELLEERQFRGKFAALIVGLLEASSGKIHLCHAGDNLVHIYEEKKHGLSLLKLPETPAAGVFGRDLIDMRGGYPKVVHQLNKGDTVLFFTDGIEESHHRLRGENLEVRSYQDFPEKMRAEDARLVDQGFKEIKPEEPYEEFDLKRVNMVIEAAMNRESFELKRRMDAVIKEPLVFDFSSLEGSTEEMVTALIAVEKVYRLVPDPAATERDRVRVDRKIDTFLQKHFSAYYRYFRNPLEDSSFPEYVWFSHLKEDEQDDDLTIIAVKRK</sequence>
<dbReference type="InterPro" id="IPR003961">
    <property type="entry name" value="FN3_dom"/>
</dbReference>
<dbReference type="InterPro" id="IPR052016">
    <property type="entry name" value="Bact_Sigma-Reg"/>
</dbReference>
<keyword evidence="5" id="KW-1185">Reference proteome</keyword>
<dbReference type="SMART" id="SM00331">
    <property type="entry name" value="PP2C_SIG"/>
    <property type="match status" value="1"/>
</dbReference>